<dbReference type="STRING" id="1346.BMF34_01905"/>
<dbReference type="CDD" id="cd00118">
    <property type="entry name" value="LysM"/>
    <property type="match status" value="1"/>
</dbReference>
<name>A0A3L8GQT7_STRIN</name>
<dbReference type="Pfam" id="PF26571">
    <property type="entry name" value="VldE"/>
    <property type="match status" value="1"/>
</dbReference>
<evidence type="ECO:0000313" key="4">
    <source>
        <dbReference type="EMBL" id="RLU58774.1"/>
    </source>
</evidence>
<dbReference type="SUPFAM" id="SSF54106">
    <property type="entry name" value="LysM domain"/>
    <property type="match status" value="1"/>
</dbReference>
<accession>A0A3L8GQT7</accession>
<dbReference type="EMBL" id="QLQD01000018">
    <property type="protein sequence ID" value="RLU58774.1"/>
    <property type="molecule type" value="Genomic_DNA"/>
</dbReference>
<feature type="region of interest" description="Disordered" evidence="1">
    <location>
        <begin position="143"/>
        <end position="181"/>
    </location>
</feature>
<dbReference type="InterPro" id="IPR058593">
    <property type="entry name" value="ARB_07466-like_C"/>
</dbReference>
<sequence>MILKMNKKLFLASTFALTMFAAGTVQADEMPWTARSVEDIRADLVATADGQTYSIKYGDTLSSIAEAMSIDVNVLAQVNQISNIDLIFPNTKLVMTYDQNKNLARIEIQPAAPTSTQAPQSATVNLETNQVVVDNTAHPLEDVSSQTQVAPETPQAQVAPETSAVDASVSAQPSVTEPVSEVSVEETKAAEVAPEAPAEELPAEPTITSEMVATKALGSVSDYGQPSAYQAPVDVPEMTPVTPAPAAQVAPTPSLNTTGLQPQAAAYMNEVAGIYGITHFSTYRPGDSQDHGKGLAVDFMVPVSSVLGDQVADYTIANMASRKVSYIIWKQRFYSPYPSIYGPANTWNLMPDRGSVTENHYDHVHVSFNP</sequence>
<comment type="caution">
    <text evidence="4">The sequence shown here is derived from an EMBL/GenBank/DDBJ whole genome shotgun (WGS) entry which is preliminary data.</text>
</comment>
<dbReference type="Pfam" id="PF01476">
    <property type="entry name" value="LysM"/>
    <property type="match status" value="1"/>
</dbReference>
<dbReference type="OrthoDB" id="2989771at2"/>
<evidence type="ECO:0000313" key="5">
    <source>
        <dbReference type="Proteomes" id="UP000269148"/>
    </source>
</evidence>
<feature type="chain" id="PRO_5018746670" evidence="2">
    <location>
        <begin position="28"/>
        <end position="370"/>
    </location>
</feature>
<dbReference type="Gene3D" id="3.10.350.10">
    <property type="entry name" value="LysM domain"/>
    <property type="match status" value="1"/>
</dbReference>
<evidence type="ECO:0000259" key="3">
    <source>
        <dbReference type="PROSITE" id="PS51782"/>
    </source>
</evidence>
<dbReference type="KEGG" id="siz:SI82_02010"/>
<keyword evidence="2" id="KW-0732">Signal</keyword>
<dbReference type="InterPro" id="IPR036779">
    <property type="entry name" value="LysM_dom_sf"/>
</dbReference>
<gene>
    <name evidence="4" type="ORF">DIY07_01690</name>
</gene>
<feature type="signal peptide" evidence="2">
    <location>
        <begin position="1"/>
        <end position="27"/>
    </location>
</feature>
<dbReference type="SMART" id="SM00257">
    <property type="entry name" value="LysM"/>
    <property type="match status" value="1"/>
</dbReference>
<dbReference type="PROSITE" id="PS51782">
    <property type="entry name" value="LYSM"/>
    <property type="match status" value="1"/>
</dbReference>
<proteinExistence type="predicted"/>
<feature type="compositionally biased region" description="Polar residues" evidence="1">
    <location>
        <begin position="143"/>
        <end position="156"/>
    </location>
</feature>
<protein>
    <submittedName>
        <fullName evidence="4">LysM peptidoglycan-binding domain-containing protein</fullName>
    </submittedName>
</protein>
<organism evidence="4 5">
    <name type="scientific">Streptococcus iniae</name>
    <name type="common">Streptococcus shiloi</name>
    <dbReference type="NCBI Taxonomy" id="1346"/>
    <lineage>
        <taxon>Bacteria</taxon>
        <taxon>Bacillati</taxon>
        <taxon>Bacillota</taxon>
        <taxon>Bacilli</taxon>
        <taxon>Lactobacillales</taxon>
        <taxon>Streptococcaceae</taxon>
        <taxon>Streptococcus</taxon>
    </lineage>
</organism>
<evidence type="ECO:0000256" key="1">
    <source>
        <dbReference type="SAM" id="MobiDB-lite"/>
    </source>
</evidence>
<dbReference type="Proteomes" id="UP000269148">
    <property type="component" value="Unassembled WGS sequence"/>
</dbReference>
<dbReference type="RefSeq" id="WP_003100762.1">
    <property type="nucleotide sequence ID" value="NZ_CP017952.1"/>
</dbReference>
<reference evidence="4 5" key="1">
    <citation type="submission" date="2018-06" db="EMBL/GenBank/DDBJ databases">
        <title>Mutators as drivers of adaptation in pathogenic bacteria and a risk factor for host jumps and vaccine escape.</title>
        <authorList>
            <person name="Barnes A.C."/>
            <person name="Silayeva O."/>
        </authorList>
    </citation>
    <scope>NUCLEOTIDE SEQUENCE [LARGE SCALE GENOMIC DNA]</scope>
    <source>
        <strain evidence="4 5">QMA0445</strain>
    </source>
</reference>
<dbReference type="InterPro" id="IPR018392">
    <property type="entry name" value="LysM"/>
</dbReference>
<dbReference type="AlphaFoldDB" id="A0A3L8GQT7"/>
<feature type="domain" description="LysM" evidence="3">
    <location>
        <begin position="51"/>
        <end position="95"/>
    </location>
</feature>
<evidence type="ECO:0000256" key="2">
    <source>
        <dbReference type="SAM" id="SignalP"/>
    </source>
</evidence>